<dbReference type="Proteomes" id="UP000318578">
    <property type="component" value="Unassembled WGS sequence"/>
</dbReference>
<gene>
    <name evidence="2" type="ORF">FNH06_38870</name>
</gene>
<sequence length="386" mass="41218">MHNLSTPPRLSTPEPTFSHHRPAIRHRGVVTTTTKILADGRTGVSVREPAQLIASLPPLLGFRPADSLVVLGLGGPDGGQVCPAVRLDLPAAEHEPDIVQALMEIFADSAVRAVNIVVVGRHPSQPPPTTPPHRRLVELLCAAFAVLGPKVQHATWASEIRAGAPWHCYLEKDCEGVLPDENSTVTAAVFAASGHVTFDSREELADQLAPDDEAAVRRRAELMNAAVDALDPSVTAERRRDHGLALVRSALGRVRRGDLSFSDKEVVDLALALSNTAVRDACLALATVPYASRQAERLWLELVRRTPAPERTEPAVLLTYSAYLRGEGALAGIAADNALEANPANVLAGLLSRCLRTAFPPDRLTALAETDHLGALCPPDTPRATS</sequence>
<feature type="compositionally biased region" description="Polar residues" evidence="1">
    <location>
        <begin position="1"/>
        <end position="15"/>
    </location>
</feature>
<dbReference type="EMBL" id="VJZA01000160">
    <property type="protein sequence ID" value="TVT13616.1"/>
    <property type="molecule type" value="Genomic_DNA"/>
</dbReference>
<name>A0A557ZNL0_9PSEU</name>
<dbReference type="AlphaFoldDB" id="A0A557ZNL0"/>
<dbReference type="InterPro" id="IPR025447">
    <property type="entry name" value="DUF4192"/>
</dbReference>
<feature type="region of interest" description="Disordered" evidence="1">
    <location>
        <begin position="1"/>
        <end position="23"/>
    </location>
</feature>
<proteinExistence type="predicted"/>
<evidence type="ECO:0000313" key="3">
    <source>
        <dbReference type="Proteomes" id="UP000318578"/>
    </source>
</evidence>
<comment type="caution">
    <text evidence="2">The sequence shown here is derived from an EMBL/GenBank/DDBJ whole genome shotgun (WGS) entry which is preliminary data.</text>
</comment>
<evidence type="ECO:0000256" key="1">
    <source>
        <dbReference type="SAM" id="MobiDB-lite"/>
    </source>
</evidence>
<organism evidence="2 3">
    <name type="scientific">Amycolatopsis acidiphila</name>
    <dbReference type="NCBI Taxonomy" id="715473"/>
    <lineage>
        <taxon>Bacteria</taxon>
        <taxon>Bacillati</taxon>
        <taxon>Actinomycetota</taxon>
        <taxon>Actinomycetes</taxon>
        <taxon>Pseudonocardiales</taxon>
        <taxon>Pseudonocardiaceae</taxon>
        <taxon>Amycolatopsis</taxon>
    </lineage>
</organism>
<accession>A0A557ZNL0</accession>
<dbReference type="OrthoDB" id="3264463at2"/>
<evidence type="ECO:0000313" key="2">
    <source>
        <dbReference type="EMBL" id="TVT13616.1"/>
    </source>
</evidence>
<reference evidence="2 3" key="1">
    <citation type="submission" date="2019-07" db="EMBL/GenBank/DDBJ databases">
        <title>New species of Amycolatopsis and Streptomyces.</title>
        <authorList>
            <person name="Duangmal K."/>
            <person name="Teo W.F.A."/>
            <person name="Lipun K."/>
        </authorList>
    </citation>
    <scope>NUCLEOTIDE SEQUENCE [LARGE SCALE GENOMIC DNA]</scope>
    <source>
        <strain evidence="2 3">JCM 30562</strain>
    </source>
</reference>
<keyword evidence="3" id="KW-1185">Reference proteome</keyword>
<protein>
    <submittedName>
        <fullName evidence="2">DUF4192 domain-containing protein</fullName>
    </submittedName>
</protein>
<dbReference type="Pfam" id="PF13830">
    <property type="entry name" value="DUF4192"/>
    <property type="match status" value="1"/>
</dbReference>